<dbReference type="AlphaFoldDB" id="A6KEB6"/>
<gene>
    <name evidence="1" type="ORF">rCG_61175</name>
</gene>
<protein>
    <submittedName>
        <fullName evidence="1">RCG61175</fullName>
    </submittedName>
</protein>
<name>A6KEB6_RAT</name>
<proteinExistence type="predicted"/>
<feature type="non-terminal residue" evidence="1">
    <location>
        <position position="60"/>
    </location>
</feature>
<dbReference type="Proteomes" id="UP000234681">
    <property type="component" value="Chromosome 15"/>
</dbReference>
<reference evidence="1 2" key="1">
    <citation type="submission" date="2005-07" db="EMBL/GenBank/DDBJ databases">
        <authorList>
            <person name="Mural R.J."/>
            <person name="Li P.W."/>
            <person name="Adams M.D."/>
            <person name="Amanatides P.G."/>
            <person name="Baden-Tillson H."/>
            <person name="Barnstead M."/>
            <person name="Chin S.H."/>
            <person name="Dew I."/>
            <person name="Evans C.A."/>
            <person name="Ferriera S."/>
            <person name="Flanigan M."/>
            <person name="Fosler C."/>
            <person name="Glodek A."/>
            <person name="Gu Z."/>
            <person name="Holt R.A."/>
            <person name="Jennings D."/>
            <person name="Kraft C.L."/>
            <person name="Lu F."/>
            <person name="Nguyen T."/>
            <person name="Nusskern D.R."/>
            <person name="Pfannkoch C.M."/>
            <person name="Sitter C."/>
            <person name="Sutton G.G."/>
            <person name="Venter J.C."/>
            <person name="Wang Z."/>
            <person name="Woodage T."/>
            <person name="Zheng X.H."/>
            <person name="Zhong F."/>
        </authorList>
    </citation>
    <scope>NUCLEOTIDE SEQUENCE [LARGE SCALE GENOMIC DNA]</scope>
    <source>
        <strain>BN</strain>
        <strain evidence="2">Sprague-Dawley</strain>
    </source>
</reference>
<organism evidence="1 2">
    <name type="scientific">Rattus norvegicus</name>
    <name type="common">Rat</name>
    <dbReference type="NCBI Taxonomy" id="10116"/>
    <lineage>
        <taxon>Eukaryota</taxon>
        <taxon>Metazoa</taxon>
        <taxon>Chordata</taxon>
        <taxon>Craniata</taxon>
        <taxon>Vertebrata</taxon>
        <taxon>Euteleostomi</taxon>
        <taxon>Mammalia</taxon>
        <taxon>Eutheria</taxon>
        <taxon>Euarchontoglires</taxon>
        <taxon>Glires</taxon>
        <taxon>Rodentia</taxon>
        <taxon>Myomorpha</taxon>
        <taxon>Muroidea</taxon>
        <taxon>Muridae</taxon>
        <taxon>Murinae</taxon>
        <taxon>Rattus</taxon>
    </lineage>
</organism>
<sequence length="60" mass="7077">MVHHVGLNVFFKDRQGIQLKISNRKKKNKIEKEKEEGNWGGVLFVCDLFIKMSLNKGFIW</sequence>
<evidence type="ECO:0000313" key="2">
    <source>
        <dbReference type="Proteomes" id="UP000234681"/>
    </source>
</evidence>
<accession>A6KEB6</accession>
<dbReference type="EMBL" id="CH474040">
    <property type="protein sequence ID" value="EDL88421.1"/>
    <property type="molecule type" value="Genomic_DNA"/>
</dbReference>
<evidence type="ECO:0000313" key="1">
    <source>
        <dbReference type="EMBL" id="EDL88421.1"/>
    </source>
</evidence>